<feature type="transmembrane region" description="Helical" evidence="1">
    <location>
        <begin position="6"/>
        <end position="24"/>
    </location>
</feature>
<proteinExistence type="predicted"/>
<dbReference type="EMBL" id="UINC01088771">
    <property type="protein sequence ID" value="SVC39288.1"/>
    <property type="molecule type" value="Genomic_DNA"/>
</dbReference>
<evidence type="ECO:0000256" key="1">
    <source>
        <dbReference type="SAM" id="Phobius"/>
    </source>
</evidence>
<evidence type="ECO:0000313" key="2">
    <source>
        <dbReference type="EMBL" id="SVC39288.1"/>
    </source>
</evidence>
<reference evidence="2" key="1">
    <citation type="submission" date="2018-05" db="EMBL/GenBank/DDBJ databases">
        <authorList>
            <person name="Lanie J.A."/>
            <person name="Ng W.-L."/>
            <person name="Kazmierczak K.M."/>
            <person name="Andrzejewski T.M."/>
            <person name="Davidsen T.M."/>
            <person name="Wayne K.J."/>
            <person name="Tettelin H."/>
            <person name="Glass J.I."/>
            <person name="Rusch D."/>
            <person name="Podicherti R."/>
            <person name="Tsui H.-C.T."/>
            <person name="Winkler M.E."/>
        </authorList>
    </citation>
    <scope>NUCLEOTIDE SEQUENCE</scope>
</reference>
<dbReference type="PANTHER" id="PTHR40078">
    <property type="entry name" value="INTEGRAL MEMBRANE PROTEIN-RELATED"/>
    <property type="match status" value="1"/>
</dbReference>
<keyword evidence="1" id="KW-0472">Membrane</keyword>
<dbReference type="Pfam" id="PF19700">
    <property type="entry name" value="DUF6198"/>
    <property type="match status" value="1"/>
</dbReference>
<gene>
    <name evidence="2" type="ORF">METZ01_LOCUS292142</name>
</gene>
<keyword evidence="1" id="KW-0812">Transmembrane</keyword>
<name>A0A382LRI2_9ZZZZ</name>
<dbReference type="InterPro" id="IPR038750">
    <property type="entry name" value="YczE/YyaS-like"/>
</dbReference>
<protein>
    <submittedName>
        <fullName evidence="2">Uncharacterized protein</fullName>
    </submittedName>
</protein>
<dbReference type="PANTHER" id="PTHR40078:SF1">
    <property type="entry name" value="INTEGRAL MEMBRANE PROTEIN"/>
    <property type="match status" value="1"/>
</dbReference>
<feature type="transmembrane region" description="Helical" evidence="1">
    <location>
        <begin position="165"/>
        <end position="187"/>
    </location>
</feature>
<accession>A0A382LRI2</accession>
<keyword evidence="1" id="KW-1133">Transmembrane helix</keyword>
<feature type="transmembrane region" description="Helical" evidence="1">
    <location>
        <begin position="36"/>
        <end position="62"/>
    </location>
</feature>
<feature type="transmembrane region" description="Helical" evidence="1">
    <location>
        <begin position="101"/>
        <end position="121"/>
    </location>
</feature>
<dbReference type="AlphaFoldDB" id="A0A382LRI2"/>
<sequence>VRDFATIQLGFAFFAFAIAIVIRANIGATSWAVLEVALAGMVNITPGTAAVMVGATVLLLALTLREPIGWGTVANIMSIGPWEDLFLSLIPEVNANLPLQLLFLTVGVISMSLGSAIYIGVNAGAGPRDSLMMAIARTTPLDVRTARGIIESTVVLIGWMLGGPLGVGTILFAILIGPGVQLAFRLFNMETYARKNLKQSSP</sequence>
<organism evidence="2">
    <name type="scientific">marine metagenome</name>
    <dbReference type="NCBI Taxonomy" id="408172"/>
    <lineage>
        <taxon>unclassified sequences</taxon>
        <taxon>metagenomes</taxon>
        <taxon>ecological metagenomes</taxon>
    </lineage>
</organism>
<feature type="non-terminal residue" evidence="2">
    <location>
        <position position="1"/>
    </location>
</feature>